<dbReference type="Proteomes" id="UP000261032">
    <property type="component" value="Unassembled WGS sequence"/>
</dbReference>
<dbReference type="EMBL" id="QUSL01000039">
    <property type="protein sequence ID" value="RGD79116.1"/>
    <property type="molecule type" value="Genomic_DNA"/>
</dbReference>
<dbReference type="AlphaFoldDB" id="A0A3E3E964"/>
<dbReference type="EMBL" id="JAQLKE010000006">
    <property type="protein sequence ID" value="MDB7083179.1"/>
    <property type="molecule type" value="Genomic_DNA"/>
</dbReference>
<gene>
    <name evidence="3" type="ORF">DXB93_16490</name>
    <name evidence="2" type="ORF">PM738_05135</name>
</gene>
<evidence type="ECO:0000313" key="4">
    <source>
        <dbReference type="Proteomes" id="UP000261032"/>
    </source>
</evidence>
<evidence type="ECO:0000256" key="1">
    <source>
        <dbReference type="SAM" id="Coils"/>
    </source>
</evidence>
<proteinExistence type="predicted"/>
<evidence type="ECO:0000313" key="3">
    <source>
        <dbReference type="EMBL" id="RGD79116.1"/>
    </source>
</evidence>
<name>A0A3E3E964_9FIRM</name>
<evidence type="ECO:0000313" key="2">
    <source>
        <dbReference type="EMBL" id="MDB7083179.1"/>
    </source>
</evidence>
<reference evidence="2" key="2">
    <citation type="submission" date="2023-01" db="EMBL/GenBank/DDBJ databases">
        <title>Human gut microbiome strain richness.</title>
        <authorList>
            <person name="Chen-Liaw A."/>
        </authorList>
    </citation>
    <scope>NUCLEOTIDE SEQUENCE</scope>
    <source>
        <strain evidence="2">1001217st2_G6_1001217B_191108</strain>
    </source>
</reference>
<keyword evidence="1" id="KW-0175">Coiled coil</keyword>
<protein>
    <submittedName>
        <fullName evidence="3">Uncharacterized protein</fullName>
    </submittedName>
</protein>
<accession>A0A3E3E964</accession>
<organism evidence="3 4">
    <name type="scientific">Thomasclavelia ramosa</name>
    <dbReference type="NCBI Taxonomy" id="1547"/>
    <lineage>
        <taxon>Bacteria</taxon>
        <taxon>Bacillati</taxon>
        <taxon>Bacillota</taxon>
        <taxon>Erysipelotrichia</taxon>
        <taxon>Erysipelotrichales</taxon>
        <taxon>Coprobacillaceae</taxon>
        <taxon>Thomasclavelia</taxon>
    </lineage>
</organism>
<dbReference type="Proteomes" id="UP001211987">
    <property type="component" value="Unassembled WGS sequence"/>
</dbReference>
<feature type="coiled-coil region" evidence="1">
    <location>
        <begin position="81"/>
        <end position="108"/>
    </location>
</feature>
<reference evidence="3 4" key="1">
    <citation type="submission" date="2018-08" db="EMBL/GenBank/DDBJ databases">
        <title>A genome reference for cultivated species of the human gut microbiota.</title>
        <authorList>
            <person name="Zou Y."/>
            <person name="Xue W."/>
            <person name="Luo G."/>
        </authorList>
    </citation>
    <scope>NUCLEOTIDE SEQUENCE [LARGE SCALE GENOMIC DNA]</scope>
    <source>
        <strain evidence="3 4">OM06-4</strain>
    </source>
</reference>
<comment type="caution">
    <text evidence="3">The sequence shown here is derived from an EMBL/GenBank/DDBJ whole genome shotgun (WGS) entry which is preliminary data.</text>
</comment>
<sequence>MKETYSKNYFEKYAALTLTKVLDVSADNIIQADRPDLRIPKRNFGIEVTQALTPAEAVADIKKPLYSTLKLNPFDHDEKNLEFVINKIDNALERKEQKSKNYEIYLDNGLYIFSHCHNLPEHMLYDFLNQLNLANSFYQHIFVNCVDHLYYYRCQEQIIIKVDYSFQELSAMNQLAIDFEKHCHKERRKIELPKSNNDA</sequence>
<dbReference type="GeneID" id="64194838"/>
<dbReference type="RefSeq" id="WP_003535948.1">
    <property type="nucleotide sequence ID" value="NZ_AP031443.1"/>
</dbReference>